<evidence type="ECO:0000259" key="9">
    <source>
        <dbReference type="Pfam" id="PF07715"/>
    </source>
</evidence>
<feature type="domain" description="TonB-dependent receptor plug" evidence="9">
    <location>
        <begin position="119"/>
        <end position="249"/>
    </location>
</feature>
<dbReference type="PROSITE" id="PS52016">
    <property type="entry name" value="TONB_DEPENDENT_REC_3"/>
    <property type="match status" value="1"/>
</dbReference>
<dbReference type="InterPro" id="IPR012910">
    <property type="entry name" value="Plug_dom"/>
</dbReference>
<keyword evidence="4 7" id="KW-0812">Transmembrane</keyword>
<comment type="caution">
    <text evidence="10">The sequence shown here is derived from an EMBL/GenBank/DDBJ whole genome shotgun (WGS) entry which is preliminary data.</text>
</comment>
<dbReference type="InterPro" id="IPR039426">
    <property type="entry name" value="TonB-dep_rcpt-like"/>
</dbReference>
<dbReference type="EMBL" id="JAJNEC010000005">
    <property type="protein sequence ID" value="MCD2423945.1"/>
    <property type="molecule type" value="Genomic_DNA"/>
</dbReference>
<organism evidence="10 11">
    <name type="scientific">Niabella pedocola</name>
    <dbReference type="NCBI Taxonomy" id="1752077"/>
    <lineage>
        <taxon>Bacteria</taxon>
        <taxon>Pseudomonadati</taxon>
        <taxon>Bacteroidota</taxon>
        <taxon>Chitinophagia</taxon>
        <taxon>Chitinophagales</taxon>
        <taxon>Chitinophagaceae</taxon>
        <taxon>Niabella</taxon>
    </lineage>
</organism>
<sequence length="1101" mass="121703">MQKKHLMLLFFALLLGVSGLLAQVRRTITGVVTDSEGKPVPGATISVKGAGKGTSTDLNGKYTIEVTTSNPVLEVSSIGFLNKEVKVTQEGPVDISLTSAGDKSEDEVVVTALGIKREKKSVGYAITSLKGDDLMKAGNTVNPLTALYGQAAGVGISVGSAGPTGSVNIKIRGAAGLQTDTKTRPLIVVDGVPIYDENSNMESRGYDPLNSFDYGSGINDINGEDIESIEILKGAKASVLYGSRAGNGVIMITTKKGSRTRGFGVNLSFQSMMETPVSFINWQNEYGSGTTIYDTVYGKDRSGARVRIMNNTRQQFGPKFDGSPIMFYDSTMRTYSAYPNNWNDLFKNTFTNIYNAAISGANDKGSMRLSYTRKDYKGQMNNFFQKDNTISFHGQMNVSEFANFEVNTNLYNISTQNRYPNISRLVSYGFNRDIDYQSLASSYKDGLGQQYQYSVNPLRVPTSVGGDGVGYFGMLWEQNENQNIDNKTHLVGSIKFTLKFTPWLSLTSSAGMDYTDWDFITNNAVTKVIPTVSGGKYAFQKKNYNVLNYNSFLNFNKTFANGLDLFAFAGPEYSKTTYNDVSQQTVGGLLYPNWYDISASISKSGDFSQTGSTGRNSSVLYSVLGSASLGYKSTYYLELSARNDWSSLLPPKYNSYFYPGASATWNFSNTVKIPELNYGKFRFSWANVGRGAPYPYFAYQSYGLGVAGTSQVPTVYGPTSLFAGDIKPERNNEYEVGFNTRWFKKTPLEVDFSFYTGNVYDQIMALNLTNSTAFSNIKLNAGNVKKWGYELFLKYSPLSNEKMRWDITFNAANQRSKVVKLYPGMTQYAITGSGAYSIMAIEGKPIGDVQAFDYLKDPNGNKIVGSTGLYGADKTKLITVANVNPDFIGGFGTDFYYKSFNLHLGFDYKFGGTYLSYSNYYLLGNGSVKESLKYRDEANGGMAYYIDASGKKVAWQHNQPAPAGAANARVYHDGLIQPGVKEVTDGSGNKSYVQNDIIISATDYYGQFIHDNNEWFQPDMLTKNDYIKFREASLMYTLPKTFVNKIGFQKIAVSLIARNLFYLYKTIKHVDPESALGSNSFVEYSPFPQMRSVGLKVDMSF</sequence>
<dbReference type="Gene3D" id="2.60.40.1120">
    <property type="entry name" value="Carboxypeptidase-like, regulatory domain"/>
    <property type="match status" value="1"/>
</dbReference>
<dbReference type="Gene3D" id="2.170.130.10">
    <property type="entry name" value="TonB-dependent receptor, plug domain"/>
    <property type="match status" value="1"/>
</dbReference>
<feature type="chain" id="PRO_5047409881" evidence="8">
    <location>
        <begin position="23"/>
        <end position="1101"/>
    </location>
</feature>
<dbReference type="Proteomes" id="UP001199816">
    <property type="component" value="Unassembled WGS sequence"/>
</dbReference>
<evidence type="ECO:0000256" key="3">
    <source>
        <dbReference type="ARBA" id="ARBA00022452"/>
    </source>
</evidence>
<evidence type="ECO:0000256" key="7">
    <source>
        <dbReference type="PROSITE-ProRule" id="PRU01360"/>
    </source>
</evidence>
<keyword evidence="5 7" id="KW-0472">Membrane</keyword>
<dbReference type="SUPFAM" id="SSF56935">
    <property type="entry name" value="Porins"/>
    <property type="match status" value="1"/>
</dbReference>
<reference evidence="10 11" key="1">
    <citation type="submission" date="2021-11" db="EMBL/GenBank/DDBJ databases">
        <title>Genomic of Niabella pedocola.</title>
        <authorList>
            <person name="Wu T."/>
        </authorList>
    </citation>
    <scope>NUCLEOTIDE SEQUENCE [LARGE SCALE GENOMIC DNA]</scope>
    <source>
        <strain evidence="10 11">JCM 31011</strain>
    </source>
</reference>
<keyword evidence="11" id="KW-1185">Reference proteome</keyword>
<keyword evidence="3 7" id="KW-1134">Transmembrane beta strand</keyword>
<dbReference type="SUPFAM" id="SSF49464">
    <property type="entry name" value="Carboxypeptidase regulatory domain-like"/>
    <property type="match status" value="1"/>
</dbReference>
<dbReference type="Gene3D" id="2.40.170.20">
    <property type="entry name" value="TonB-dependent receptor, beta-barrel domain"/>
    <property type="match status" value="1"/>
</dbReference>
<evidence type="ECO:0000256" key="1">
    <source>
        <dbReference type="ARBA" id="ARBA00004571"/>
    </source>
</evidence>
<keyword evidence="6 7" id="KW-0998">Cell outer membrane</keyword>
<evidence type="ECO:0000256" key="4">
    <source>
        <dbReference type="ARBA" id="ARBA00022692"/>
    </source>
</evidence>
<gene>
    <name evidence="10" type="ORF">LQ567_14300</name>
</gene>
<dbReference type="NCBIfam" id="TIGR04057">
    <property type="entry name" value="SusC_RagA_signa"/>
    <property type="match status" value="1"/>
</dbReference>
<evidence type="ECO:0000256" key="2">
    <source>
        <dbReference type="ARBA" id="ARBA00022448"/>
    </source>
</evidence>
<keyword evidence="8" id="KW-0732">Signal</keyword>
<dbReference type="Pfam" id="PF07715">
    <property type="entry name" value="Plug"/>
    <property type="match status" value="1"/>
</dbReference>
<dbReference type="InterPro" id="IPR037066">
    <property type="entry name" value="Plug_dom_sf"/>
</dbReference>
<protein>
    <submittedName>
        <fullName evidence="10">SusC/RagA family TonB-linked outer membrane protein</fullName>
    </submittedName>
</protein>
<dbReference type="InterPro" id="IPR023997">
    <property type="entry name" value="TonB-dep_OMP_SusC/RagA_CS"/>
</dbReference>
<accession>A0ABS8PS94</accession>
<dbReference type="InterPro" id="IPR036942">
    <property type="entry name" value="Beta-barrel_TonB_sf"/>
</dbReference>
<evidence type="ECO:0000256" key="5">
    <source>
        <dbReference type="ARBA" id="ARBA00023136"/>
    </source>
</evidence>
<evidence type="ECO:0000256" key="8">
    <source>
        <dbReference type="SAM" id="SignalP"/>
    </source>
</evidence>
<name>A0ABS8PS94_9BACT</name>
<comment type="similarity">
    <text evidence="7">Belongs to the TonB-dependent receptor family.</text>
</comment>
<comment type="subcellular location">
    <subcellularLocation>
        <location evidence="1 7">Cell outer membrane</location>
        <topology evidence="1 7">Multi-pass membrane protein</topology>
    </subcellularLocation>
</comment>
<evidence type="ECO:0000256" key="6">
    <source>
        <dbReference type="ARBA" id="ARBA00023237"/>
    </source>
</evidence>
<dbReference type="NCBIfam" id="TIGR04056">
    <property type="entry name" value="OMP_RagA_SusC"/>
    <property type="match status" value="1"/>
</dbReference>
<dbReference type="Pfam" id="PF13715">
    <property type="entry name" value="CarbopepD_reg_2"/>
    <property type="match status" value="1"/>
</dbReference>
<proteinExistence type="inferred from homology"/>
<feature type="signal peptide" evidence="8">
    <location>
        <begin position="1"/>
        <end position="22"/>
    </location>
</feature>
<keyword evidence="2 7" id="KW-0813">Transport</keyword>
<evidence type="ECO:0000313" key="11">
    <source>
        <dbReference type="Proteomes" id="UP001199816"/>
    </source>
</evidence>
<dbReference type="InterPro" id="IPR008969">
    <property type="entry name" value="CarboxyPept-like_regulatory"/>
</dbReference>
<dbReference type="InterPro" id="IPR023996">
    <property type="entry name" value="TonB-dep_OMP_SusC/RagA"/>
</dbReference>
<evidence type="ECO:0000313" key="10">
    <source>
        <dbReference type="EMBL" id="MCD2423945.1"/>
    </source>
</evidence>
<dbReference type="RefSeq" id="WP_231005202.1">
    <property type="nucleotide sequence ID" value="NZ_JAJNEC010000005.1"/>
</dbReference>